<keyword evidence="8" id="KW-1185">Reference proteome</keyword>
<comment type="pathway">
    <text evidence="1">Carbohydrate degradation; pentose phosphate pathway; D-ribose 5-phosphate from D-ribulose 5-phosphate (non-oxidative stage): step 1/1.</text>
</comment>
<evidence type="ECO:0000313" key="7">
    <source>
        <dbReference type="EMBL" id="CAK9017921.1"/>
    </source>
</evidence>
<reference evidence="7 8" key="1">
    <citation type="submission" date="2024-02" db="EMBL/GenBank/DDBJ databases">
        <authorList>
            <person name="Chen Y."/>
            <person name="Shah S."/>
            <person name="Dougan E. K."/>
            <person name="Thang M."/>
            <person name="Chan C."/>
        </authorList>
    </citation>
    <scope>NUCLEOTIDE SEQUENCE [LARGE SCALE GENOMIC DNA]</scope>
</reference>
<comment type="caution">
    <text evidence="7">The sequence shown here is derived from an EMBL/GenBank/DDBJ whole genome shotgun (WGS) entry which is preliminary data.</text>
</comment>
<dbReference type="CDD" id="cd01398">
    <property type="entry name" value="RPI_A"/>
    <property type="match status" value="1"/>
</dbReference>
<dbReference type="EC" id="5.3.1.6" evidence="3"/>
<evidence type="ECO:0000256" key="2">
    <source>
        <dbReference type="ARBA" id="ARBA00008088"/>
    </source>
</evidence>
<proteinExistence type="inferred from homology"/>
<dbReference type="GO" id="GO:0016853">
    <property type="term" value="F:isomerase activity"/>
    <property type="evidence" value="ECO:0007669"/>
    <property type="project" value="UniProtKB-KW"/>
</dbReference>
<dbReference type="PANTHER" id="PTHR11934">
    <property type="entry name" value="RIBOSE-5-PHOSPHATE ISOMERASE"/>
    <property type="match status" value="1"/>
</dbReference>
<protein>
    <recommendedName>
        <fullName evidence="3">ribose-5-phosphate isomerase</fullName>
        <ecNumber evidence="3">5.3.1.6</ecNumber>
    </recommendedName>
    <alternativeName>
        <fullName evidence="5">Phosphoriboisomerase</fullName>
    </alternativeName>
</protein>
<feature type="compositionally biased region" description="Basic and acidic residues" evidence="6">
    <location>
        <begin position="1"/>
        <end position="10"/>
    </location>
</feature>
<dbReference type="PANTHER" id="PTHR11934:SF0">
    <property type="entry name" value="RIBOSE-5-PHOSPHATE ISOMERASE"/>
    <property type="match status" value="1"/>
</dbReference>
<evidence type="ECO:0000313" key="8">
    <source>
        <dbReference type="Proteomes" id="UP001642464"/>
    </source>
</evidence>
<feature type="compositionally biased region" description="Basic and acidic residues" evidence="6">
    <location>
        <begin position="19"/>
        <end position="28"/>
    </location>
</feature>
<dbReference type="Proteomes" id="UP001642464">
    <property type="component" value="Unassembled WGS sequence"/>
</dbReference>
<feature type="compositionally biased region" description="Basic and acidic residues" evidence="6">
    <location>
        <begin position="153"/>
        <end position="169"/>
    </location>
</feature>
<evidence type="ECO:0000256" key="4">
    <source>
        <dbReference type="ARBA" id="ARBA00023235"/>
    </source>
</evidence>
<gene>
    <name evidence="7" type="ORF">SCF082_LOCUS13868</name>
</gene>
<dbReference type="EMBL" id="CAXAMM010008621">
    <property type="protein sequence ID" value="CAK9017921.1"/>
    <property type="molecule type" value="Genomic_DNA"/>
</dbReference>
<evidence type="ECO:0000256" key="5">
    <source>
        <dbReference type="ARBA" id="ARBA00029734"/>
    </source>
</evidence>
<dbReference type="SUPFAM" id="SSF75445">
    <property type="entry name" value="D-ribose-5-phosphate isomerase (RpiA), lid domain"/>
    <property type="match status" value="1"/>
</dbReference>
<keyword evidence="4 7" id="KW-0413">Isomerase</keyword>
<feature type="non-terminal residue" evidence="7">
    <location>
        <position position="1"/>
    </location>
</feature>
<accession>A0ABP0JTW1</accession>
<dbReference type="NCBIfam" id="TIGR00021">
    <property type="entry name" value="rpiA"/>
    <property type="match status" value="1"/>
</dbReference>
<dbReference type="InterPro" id="IPR004788">
    <property type="entry name" value="Ribose5P_isomerase_type_A"/>
</dbReference>
<feature type="region of interest" description="Disordered" evidence="6">
    <location>
        <begin position="1"/>
        <end position="46"/>
    </location>
</feature>
<dbReference type="Gene3D" id="3.40.50.1360">
    <property type="match status" value="1"/>
</dbReference>
<dbReference type="Pfam" id="PF06026">
    <property type="entry name" value="Rib_5-P_isom_A"/>
    <property type="match status" value="1"/>
</dbReference>
<feature type="region of interest" description="Disordered" evidence="6">
    <location>
        <begin position="149"/>
        <end position="179"/>
    </location>
</feature>
<comment type="similarity">
    <text evidence="2">Belongs to the ribose 5-phosphate isomerase family.</text>
</comment>
<feature type="region of interest" description="Disordered" evidence="6">
    <location>
        <begin position="378"/>
        <end position="398"/>
    </location>
</feature>
<dbReference type="SUPFAM" id="SSF100950">
    <property type="entry name" value="NagB/RpiA/CoA transferase-like"/>
    <property type="match status" value="1"/>
</dbReference>
<feature type="region of interest" description="Disordered" evidence="6">
    <location>
        <begin position="450"/>
        <end position="480"/>
    </location>
</feature>
<organism evidence="7 8">
    <name type="scientific">Durusdinium trenchii</name>
    <dbReference type="NCBI Taxonomy" id="1381693"/>
    <lineage>
        <taxon>Eukaryota</taxon>
        <taxon>Sar</taxon>
        <taxon>Alveolata</taxon>
        <taxon>Dinophyceae</taxon>
        <taxon>Suessiales</taxon>
        <taxon>Symbiodiniaceae</taxon>
        <taxon>Durusdinium</taxon>
    </lineage>
</organism>
<evidence type="ECO:0000256" key="1">
    <source>
        <dbReference type="ARBA" id="ARBA00004988"/>
    </source>
</evidence>
<evidence type="ECO:0000256" key="3">
    <source>
        <dbReference type="ARBA" id="ARBA00011959"/>
    </source>
</evidence>
<name>A0ABP0JTW1_9DINO</name>
<dbReference type="Gene3D" id="3.30.70.260">
    <property type="match status" value="1"/>
</dbReference>
<feature type="compositionally biased region" description="Basic residues" evidence="6">
    <location>
        <begin position="29"/>
        <end position="43"/>
    </location>
</feature>
<feature type="compositionally biased region" description="Basic residues" evidence="6">
    <location>
        <begin position="170"/>
        <end position="179"/>
    </location>
</feature>
<dbReference type="InterPro" id="IPR037171">
    <property type="entry name" value="NagB/RpiA_transferase-like"/>
</dbReference>
<evidence type="ECO:0000256" key="6">
    <source>
        <dbReference type="SAM" id="MobiDB-lite"/>
    </source>
</evidence>
<sequence length="665" mass="72746">AEGWFSRETRALQQQQQRLGEDGKDSTRKGLRRKRKKLAHRLPPKPAMSLSLQDLEAGKGARKGADAVPLVVRLRDLSPRSRGVCERAGVKPGVLQVRDLHSFYSPDVTFEEQRAQLRQHETRRGALLRDLIEDWDVVRLEEESWKRQTAFADKQRAKEQAKNGKERKGTRSNKWVRRPKKEPLPVISAPVHKGAYEAATELATQLELCCPSCSTVWDFSDKPCRTCHKQVDWSAVRGSETEAICAAPVPSCFPALQAQLELERSGAMRSQSDAYHRSFGVKRRLAGMMDQRGSANKNCGRSSWAAAVHEAREANLDQVDALSAMLDRELEKEIKLQAGGVSPQVARLHRAGGQEEMLSMLESMRLVGHSEQTSNRCVRGACEGRPPASGTHPEREGLRERACDACGGRGSAEVERKSHTRCCGLADGQVADTRGTRRLCMCCDNSDNDGNKDTEEERHHGGRSGSSQGQGGTRRCGRVRARWPGRGDRAKQLITENGLVMSDLDKHPELDVAIDGADEVDAQLNCIKGGGGCQTQEKIVAAAAKTFVVCADYRKDSDVLGKQWTKGIPIEVIPMAYMPVLKKLEAMGAEPTLRMAKSKAGPCVTDNGNFCIDANFGLVDEPAALEAQLCAIPGVVCTGLFVAMAAKAFFGSADGSVTSRTPAKK</sequence>
<feature type="compositionally biased region" description="Basic and acidic residues" evidence="6">
    <location>
        <begin position="450"/>
        <end position="459"/>
    </location>
</feature>